<keyword evidence="2" id="KW-1185">Reference proteome</keyword>
<comment type="caution">
    <text evidence="1">The sequence shown here is derived from an EMBL/GenBank/DDBJ whole genome shotgun (WGS) entry which is preliminary data.</text>
</comment>
<reference evidence="1" key="1">
    <citation type="submission" date="2018-11" db="EMBL/GenBank/DDBJ databases">
        <title>The sequence and de novo assembly of Larimichthys crocea genome using PacBio and Hi-C technologies.</title>
        <authorList>
            <person name="Xu P."/>
            <person name="Chen B."/>
            <person name="Zhou Z."/>
            <person name="Ke Q."/>
            <person name="Wu Y."/>
            <person name="Bai H."/>
            <person name="Pu F."/>
        </authorList>
    </citation>
    <scope>NUCLEOTIDE SEQUENCE</scope>
    <source>
        <tissue evidence="1">Muscle</tissue>
    </source>
</reference>
<gene>
    <name evidence="1" type="ORF">E3U43_021792</name>
</gene>
<proteinExistence type="predicted"/>
<protein>
    <submittedName>
        <fullName evidence="1">Uncharacterized protein</fullName>
    </submittedName>
</protein>
<dbReference type="Proteomes" id="UP000793456">
    <property type="component" value="Chromosome IX"/>
</dbReference>
<accession>A0ACD3R7F3</accession>
<evidence type="ECO:0000313" key="1">
    <source>
        <dbReference type="EMBL" id="TMS15330.1"/>
    </source>
</evidence>
<name>A0ACD3R7F3_LARCR</name>
<evidence type="ECO:0000313" key="2">
    <source>
        <dbReference type="Proteomes" id="UP000793456"/>
    </source>
</evidence>
<feature type="non-terminal residue" evidence="1">
    <location>
        <position position="131"/>
    </location>
</feature>
<dbReference type="EMBL" id="CM011682">
    <property type="protein sequence ID" value="TMS15330.1"/>
    <property type="molecule type" value="Genomic_DNA"/>
</dbReference>
<organism evidence="1 2">
    <name type="scientific">Larimichthys crocea</name>
    <name type="common">Large yellow croaker</name>
    <name type="synonym">Pseudosciaena crocea</name>
    <dbReference type="NCBI Taxonomy" id="215358"/>
    <lineage>
        <taxon>Eukaryota</taxon>
        <taxon>Metazoa</taxon>
        <taxon>Chordata</taxon>
        <taxon>Craniata</taxon>
        <taxon>Vertebrata</taxon>
        <taxon>Euteleostomi</taxon>
        <taxon>Actinopterygii</taxon>
        <taxon>Neopterygii</taxon>
        <taxon>Teleostei</taxon>
        <taxon>Neoteleostei</taxon>
        <taxon>Acanthomorphata</taxon>
        <taxon>Eupercaria</taxon>
        <taxon>Sciaenidae</taxon>
        <taxon>Larimichthys</taxon>
    </lineage>
</organism>
<sequence length="131" mass="15623">MSVSVNGFFFFANKLRKARERERVVDKKYILIGADEKLIRKLLRIHLPRRRREWDPCWLQFPRRMAHIFPLAAVHPRHPLTYPCLRLDAILFKLTSRNTGSKTDSSRLAAAAERERERGREQKGRRKNRCK</sequence>